<dbReference type="EMBL" id="FMJC01000001">
    <property type="protein sequence ID" value="SCM69889.1"/>
    <property type="molecule type" value="Genomic_DNA"/>
</dbReference>
<protein>
    <submittedName>
        <fullName evidence="2">Uncharacterized protein</fullName>
    </submittedName>
</protein>
<keyword evidence="1" id="KW-1133">Transmembrane helix</keyword>
<proteinExistence type="predicted"/>
<feature type="transmembrane region" description="Helical" evidence="1">
    <location>
        <begin position="74"/>
        <end position="92"/>
    </location>
</feature>
<name>A0A212KXM4_9BACT</name>
<organism evidence="2">
    <name type="scientific">uncultured Desulfovibrio sp</name>
    <dbReference type="NCBI Taxonomy" id="167968"/>
    <lineage>
        <taxon>Bacteria</taxon>
        <taxon>Pseudomonadati</taxon>
        <taxon>Thermodesulfobacteriota</taxon>
        <taxon>Desulfovibrionia</taxon>
        <taxon>Desulfovibrionales</taxon>
        <taxon>Desulfovibrionaceae</taxon>
        <taxon>Desulfovibrio</taxon>
        <taxon>environmental samples</taxon>
    </lineage>
</organism>
<keyword evidence="1" id="KW-0812">Transmembrane</keyword>
<feature type="transmembrane region" description="Helical" evidence="1">
    <location>
        <begin position="98"/>
        <end position="121"/>
    </location>
</feature>
<keyword evidence="1" id="KW-0472">Membrane</keyword>
<gene>
    <name evidence="2" type="ORF">KL86DES1_10012</name>
</gene>
<evidence type="ECO:0000256" key="1">
    <source>
        <dbReference type="SAM" id="Phobius"/>
    </source>
</evidence>
<dbReference type="RefSeq" id="WP_179981448.1">
    <property type="nucleotide sequence ID" value="NZ_LT608333.1"/>
</dbReference>
<dbReference type="AlphaFoldDB" id="A0A212KXM4"/>
<sequence>MFENAKEALRARIAPTSTHLSALRGDLQSRLRHFRAERTPEEQKALEEDFAQMLTAWGIADVAQLPAVLRELRLRLVVFILPVLVCLGAALLTQRPAVWLAVALVAPPCFFGILTTCWRVAVLKNRCFQPFTSWLCSLVGFTQERP</sequence>
<evidence type="ECO:0000313" key="2">
    <source>
        <dbReference type="EMBL" id="SCM69889.1"/>
    </source>
</evidence>
<reference evidence="2" key="1">
    <citation type="submission" date="2016-08" db="EMBL/GenBank/DDBJ databases">
        <authorList>
            <person name="Seilhamer J.J."/>
        </authorList>
    </citation>
    <scope>NUCLEOTIDE SEQUENCE</scope>
    <source>
        <strain evidence="2">86-1</strain>
    </source>
</reference>
<accession>A0A212KXM4</accession>